<name>M1BC87_SOLTU</name>
<keyword evidence="2" id="KW-1185">Reference proteome</keyword>
<dbReference type="Gramene" id="PGSC0003DMT400041946">
    <property type="protein sequence ID" value="PGSC0003DMT400041946"/>
    <property type="gene ID" value="PGSC0003DMG400016271"/>
</dbReference>
<accession>M1BC87</accession>
<organism evidence="1 2">
    <name type="scientific">Solanum tuberosum</name>
    <name type="common">Potato</name>
    <dbReference type="NCBI Taxonomy" id="4113"/>
    <lineage>
        <taxon>Eukaryota</taxon>
        <taxon>Viridiplantae</taxon>
        <taxon>Streptophyta</taxon>
        <taxon>Embryophyta</taxon>
        <taxon>Tracheophyta</taxon>
        <taxon>Spermatophyta</taxon>
        <taxon>Magnoliopsida</taxon>
        <taxon>eudicotyledons</taxon>
        <taxon>Gunneridae</taxon>
        <taxon>Pentapetalae</taxon>
        <taxon>asterids</taxon>
        <taxon>lamiids</taxon>
        <taxon>Solanales</taxon>
        <taxon>Solanaceae</taxon>
        <taxon>Solanoideae</taxon>
        <taxon>Solaneae</taxon>
        <taxon>Solanum</taxon>
    </lineage>
</organism>
<sequence>MFDISKEENAATANTQQKQEVVVNTERNIIREDETKCYHEKTYDDPTVYSECDKLKEEFNDSVSPDINVQIDRLNEEKHEIMSVGNAFGGSGEADETMEMNSHIRDTASQHSEDTPQEDYAMKVANVAKAADNASVHTVEQTGPTKFTSAVNNHEEMENGIVARRVEKSCSTELTDKCILQLGTFKSGNDVCVETSSFSLNSRYPDGINDARI</sequence>
<reference evidence="2" key="1">
    <citation type="journal article" date="2011" name="Nature">
        <title>Genome sequence and analysis of the tuber crop potato.</title>
        <authorList>
            <consortium name="The Potato Genome Sequencing Consortium"/>
        </authorList>
    </citation>
    <scope>NUCLEOTIDE SEQUENCE [LARGE SCALE GENOMIC DNA]</scope>
    <source>
        <strain evidence="2">cv. DM1-3 516 R44</strain>
    </source>
</reference>
<evidence type="ECO:0000313" key="2">
    <source>
        <dbReference type="Proteomes" id="UP000011115"/>
    </source>
</evidence>
<reference evidence="1" key="2">
    <citation type="submission" date="2015-06" db="UniProtKB">
        <authorList>
            <consortium name="EnsemblPlants"/>
        </authorList>
    </citation>
    <scope>IDENTIFICATION</scope>
    <source>
        <strain evidence="1">DM1-3 516 R44</strain>
    </source>
</reference>
<dbReference type="Proteomes" id="UP000011115">
    <property type="component" value="Unassembled WGS sequence"/>
</dbReference>
<protein>
    <submittedName>
        <fullName evidence="1">Uncharacterized protein</fullName>
    </submittedName>
</protein>
<dbReference type="InParanoid" id="M1BC87"/>
<dbReference type="PaxDb" id="4113-PGSC0003DMT400041946"/>
<proteinExistence type="predicted"/>
<dbReference type="AlphaFoldDB" id="M1BC87"/>
<dbReference type="HOGENOM" id="CLU_1296343_0_0_1"/>
<evidence type="ECO:0000313" key="1">
    <source>
        <dbReference type="EnsemblPlants" id="PGSC0003DMT400041946"/>
    </source>
</evidence>
<dbReference type="EnsemblPlants" id="PGSC0003DMT400041946">
    <property type="protein sequence ID" value="PGSC0003DMT400041946"/>
    <property type="gene ID" value="PGSC0003DMG400016271"/>
</dbReference>